<reference evidence="4" key="4">
    <citation type="journal article" date="2008" name="Nucleic Acids Res.">
        <title>The rice annotation project database (RAP-DB): 2008 update.</title>
        <authorList>
            <consortium name="The rice annotation project (RAP)"/>
        </authorList>
    </citation>
    <scope>GENOME REANNOTATION</scope>
    <source>
        <strain evidence="4">cv. Nipponbare</strain>
    </source>
</reference>
<evidence type="ECO:0000313" key="2">
    <source>
        <dbReference type="EMBL" id="BAD46126.1"/>
    </source>
</evidence>
<accession>Q652Z1</accession>
<reference evidence="3" key="1">
    <citation type="submission" date="2002-02" db="EMBL/GenBank/DDBJ databases">
        <title>Oryza sativa nipponbare(GA3) genomic DNA, chromosome 6, PAC clone:P0001B01.</title>
        <authorList>
            <person name="Sasaki T."/>
            <person name="Matsumoto T."/>
            <person name="Yamamoto K."/>
        </authorList>
    </citation>
    <scope>NUCLEOTIDE SEQUENCE</scope>
</reference>
<reference evidence="2" key="2">
    <citation type="submission" date="2002-06" db="EMBL/GenBank/DDBJ databases">
        <title>Oryza sativa nipponbare(GA3) genomic DNA, chromosome 6, BAC clone:OSJNBa0043B22.</title>
        <authorList>
            <person name="Sasaki T."/>
            <person name="Matsumoto T."/>
            <person name="Katayose Y."/>
        </authorList>
    </citation>
    <scope>NUCLEOTIDE SEQUENCE</scope>
</reference>
<sequence length="92" mass="9415">MDEVVATMDISEANEGYASCGSVIEMSRQMKATRAGVRGGAVPPPPSTVAGTALSPRPDPAGGEAAAAQRPYDNGGTLPFQRLCFCACDVLV</sequence>
<dbReference type="EMBL" id="AP004745">
    <property type="protein sequence ID" value="BAD54197.1"/>
    <property type="molecule type" value="Genomic_DNA"/>
</dbReference>
<protein>
    <submittedName>
        <fullName evidence="2">Uncharacterized protein</fullName>
    </submittedName>
</protein>
<dbReference type="EMBL" id="AP005470">
    <property type="protein sequence ID" value="BAD46126.1"/>
    <property type="molecule type" value="Genomic_DNA"/>
</dbReference>
<organism evidence="2 4">
    <name type="scientific">Oryza sativa subsp. japonica</name>
    <name type="common">Rice</name>
    <dbReference type="NCBI Taxonomy" id="39947"/>
    <lineage>
        <taxon>Eukaryota</taxon>
        <taxon>Viridiplantae</taxon>
        <taxon>Streptophyta</taxon>
        <taxon>Embryophyta</taxon>
        <taxon>Tracheophyta</taxon>
        <taxon>Spermatophyta</taxon>
        <taxon>Magnoliopsida</taxon>
        <taxon>Liliopsida</taxon>
        <taxon>Poales</taxon>
        <taxon>Poaceae</taxon>
        <taxon>BOP clade</taxon>
        <taxon>Oryzoideae</taxon>
        <taxon>Oryzeae</taxon>
        <taxon>Oryzinae</taxon>
        <taxon>Oryza</taxon>
        <taxon>Oryza sativa</taxon>
    </lineage>
</organism>
<feature type="region of interest" description="Disordered" evidence="1">
    <location>
        <begin position="31"/>
        <end position="72"/>
    </location>
</feature>
<dbReference type="Proteomes" id="UP000000763">
    <property type="component" value="Chromosome 6"/>
</dbReference>
<proteinExistence type="predicted"/>
<name>Q652Z1_ORYSJ</name>
<reference evidence="4" key="3">
    <citation type="journal article" date="2005" name="Nature">
        <title>The map-based sequence of the rice genome.</title>
        <authorList>
            <consortium name="International rice genome sequencing project (IRGSP)"/>
            <person name="Matsumoto T."/>
            <person name="Wu J."/>
            <person name="Kanamori H."/>
            <person name="Katayose Y."/>
            <person name="Fujisawa M."/>
            <person name="Namiki N."/>
            <person name="Mizuno H."/>
            <person name="Yamamoto K."/>
            <person name="Antonio B.A."/>
            <person name="Baba T."/>
            <person name="Sakata K."/>
            <person name="Nagamura Y."/>
            <person name="Aoki H."/>
            <person name="Arikawa K."/>
            <person name="Arita K."/>
            <person name="Bito T."/>
            <person name="Chiden Y."/>
            <person name="Fujitsuka N."/>
            <person name="Fukunaka R."/>
            <person name="Hamada M."/>
            <person name="Harada C."/>
            <person name="Hayashi A."/>
            <person name="Hijishita S."/>
            <person name="Honda M."/>
            <person name="Hosokawa S."/>
            <person name="Ichikawa Y."/>
            <person name="Idonuma A."/>
            <person name="Iijima M."/>
            <person name="Ikeda M."/>
            <person name="Ikeno M."/>
            <person name="Ito K."/>
            <person name="Ito S."/>
            <person name="Ito T."/>
            <person name="Ito Y."/>
            <person name="Ito Y."/>
            <person name="Iwabuchi A."/>
            <person name="Kamiya K."/>
            <person name="Karasawa W."/>
            <person name="Kurita K."/>
            <person name="Katagiri S."/>
            <person name="Kikuta A."/>
            <person name="Kobayashi H."/>
            <person name="Kobayashi N."/>
            <person name="Machita K."/>
            <person name="Maehara T."/>
            <person name="Masukawa M."/>
            <person name="Mizubayashi T."/>
            <person name="Mukai Y."/>
            <person name="Nagasaki H."/>
            <person name="Nagata Y."/>
            <person name="Naito S."/>
            <person name="Nakashima M."/>
            <person name="Nakama Y."/>
            <person name="Nakamichi Y."/>
            <person name="Nakamura M."/>
            <person name="Meguro A."/>
            <person name="Negishi M."/>
            <person name="Ohta I."/>
            <person name="Ohta T."/>
            <person name="Okamoto M."/>
            <person name="Ono N."/>
            <person name="Saji S."/>
            <person name="Sakaguchi M."/>
            <person name="Sakai K."/>
            <person name="Shibata M."/>
            <person name="Shimokawa T."/>
            <person name="Song J."/>
            <person name="Takazaki Y."/>
            <person name="Terasawa K."/>
            <person name="Tsugane M."/>
            <person name="Tsuji K."/>
            <person name="Ueda S."/>
            <person name="Waki K."/>
            <person name="Yamagata H."/>
            <person name="Yamamoto M."/>
            <person name="Yamamoto S."/>
            <person name="Yamane H."/>
            <person name="Yoshiki S."/>
            <person name="Yoshihara R."/>
            <person name="Yukawa K."/>
            <person name="Zhong H."/>
            <person name="Yano M."/>
            <person name="Yuan Q."/>
            <person name="Ouyang S."/>
            <person name="Liu J."/>
            <person name="Jones K.M."/>
            <person name="Gansberger K."/>
            <person name="Moffat K."/>
            <person name="Hill J."/>
            <person name="Bera J."/>
            <person name="Fadrosh D."/>
            <person name="Jin S."/>
            <person name="Johri S."/>
            <person name="Kim M."/>
            <person name="Overton L."/>
            <person name="Reardon M."/>
            <person name="Tsitrin T."/>
            <person name="Vuong H."/>
            <person name="Weaver B."/>
            <person name="Ciecko A."/>
            <person name="Tallon L."/>
            <person name="Jackson J."/>
            <person name="Pai G."/>
            <person name="Aken S.V."/>
            <person name="Utterback T."/>
            <person name="Reidmuller S."/>
            <person name="Feldblyum T."/>
            <person name="Hsiao J."/>
            <person name="Zismann V."/>
            <person name="Iobst S."/>
            <person name="de Vazeille A.R."/>
            <person name="Buell C.R."/>
            <person name="Ying K."/>
            <person name="Li Y."/>
            <person name="Lu T."/>
            <person name="Huang Y."/>
            <person name="Zhao Q."/>
            <person name="Feng Q."/>
            <person name="Zhang L."/>
            <person name="Zhu J."/>
            <person name="Weng Q."/>
            <person name="Mu J."/>
            <person name="Lu Y."/>
            <person name="Fan D."/>
            <person name="Liu Y."/>
            <person name="Guan J."/>
            <person name="Zhang Y."/>
            <person name="Yu S."/>
            <person name="Liu X."/>
            <person name="Zhang Y."/>
            <person name="Hong G."/>
            <person name="Han B."/>
            <person name="Choisne N."/>
            <person name="Demange N."/>
            <person name="Orjeda G."/>
            <person name="Samain S."/>
            <person name="Cattolico L."/>
            <person name="Pelletier E."/>
            <person name="Couloux A."/>
            <person name="Segurens B."/>
            <person name="Wincker P."/>
            <person name="D'Hont A."/>
            <person name="Scarpelli C."/>
            <person name="Weissenbach J."/>
            <person name="Salanoubat M."/>
            <person name="Quetier F."/>
            <person name="Yu Y."/>
            <person name="Kim H.R."/>
            <person name="Rambo T."/>
            <person name="Currie J."/>
            <person name="Collura K."/>
            <person name="Luo M."/>
            <person name="Yang T."/>
            <person name="Ammiraju J.S.S."/>
            <person name="Engler F."/>
            <person name="Soderlund C."/>
            <person name="Wing R.A."/>
            <person name="Palmer L.E."/>
            <person name="de la Bastide M."/>
            <person name="Spiegel L."/>
            <person name="Nascimento L."/>
            <person name="Zutavern T."/>
            <person name="O'Shaughnessy A."/>
            <person name="Dike S."/>
            <person name="Dedhia N."/>
            <person name="Preston R."/>
            <person name="Balija V."/>
            <person name="McCombie W.R."/>
            <person name="Chow T."/>
            <person name="Chen H."/>
            <person name="Chung M."/>
            <person name="Chen C."/>
            <person name="Shaw J."/>
            <person name="Wu H."/>
            <person name="Hsiao K."/>
            <person name="Chao Y."/>
            <person name="Chu M."/>
            <person name="Cheng C."/>
            <person name="Hour A."/>
            <person name="Lee P."/>
            <person name="Lin S."/>
            <person name="Lin Y."/>
            <person name="Liou J."/>
            <person name="Liu S."/>
            <person name="Hsing Y."/>
            <person name="Raghuvanshi S."/>
            <person name="Mohanty A."/>
            <person name="Bharti A.K."/>
            <person name="Gaur A."/>
            <person name="Gupta V."/>
            <person name="Kumar D."/>
            <person name="Ravi V."/>
            <person name="Vij S."/>
            <person name="Kapur A."/>
            <person name="Khurana P."/>
            <person name="Khurana P."/>
            <person name="Khurana J.P."/>
            <person name="Tyagi A.K."/>
            <person name="Gaikwad K."/>
            <person name="Singh A."/>
            <person name="Dalal V."/>
            <person name="Srivastava S."/>
            <person name="Dixit A."/>
            <person name="Pal A.K."/>
            <person name="Ghazi I.A."/>
            <person name="Yadav M."/>
            <person name="Pandit A."/>
            <person name="Bhargava A."/>
            <person name="Sureshbabu K."/>
            <person name="Batra K."/>
            <person name="Sharma T.R."/>
            <person name="Mohapatra T."/>
            <person name="Singh N.K."/>
            <person name="Messing J."/>
            <person name="Nelson A.B."/>
            <person name="Fuks G."/>
            <person name="Kavchok S."/>
            <person name="Keizer G."/>
            <person name="Linton E."/>
            <person name="Llaca V."/>
            <person name="Song R."/>
            <person name="Tanyolac B."/>
            <person name="Young S."/>
            <person name="Ho-Il K."/>
            <person name="Hahn J.H."/>
            <person name="Sangsakoo G."/>
            <person name="Vanavichit A."/>
            <person name="de Mattos Luiz.A.T."/>
            <person name="Zimmer P.D."/>
            <person name="Malone G."/>
            <person name="Dellagostin O."/>
            <person name="de Oliveira A.C."/>
            <person name="Bevan M."/>
            <person name="Bancroft I."/>
            <person name="Minx P."/>
            <person name="Cordum H."/>
            <person name="Wilson R."/>
            <person name="Cheng Z."/>
            <person name="Jin W."/>
            <person name="Jiang J."/>
            <person name="Leong S.A."/>
            <person name="Iwama H."/>
            <person name="Gojobori T."/>
            <person name="Itoh T."/>
            <person name="Niimura Y."/>
            <person name="Fujii Y."/>
            <person name="Habara T."/>
            <person name="Sakai H."/>
            <person name="Sato Y."/>
            <person name="Wilson G."/>
            <person name="Kumar K."/>
            <person name="McCouch S."/>
            <person name="Juretic N."/>
            <person name="Hoen D."/>
            <person name="Wright S."/>
            <person name="Bruskiewich R."/>
            <person name="Bureau T."/>
            <person name="Miyao A."/>
            <person name="Hirochika H."/>
            <person name="Nishikawa T."/>
            <person name="Kadowaki K."/>
            <person name="Sugiura M."/>
            <person name="Burr B."/>
            <person name="Sasaki T."/>
        </authorList>
    </citation>
    <scope>NUCLEOTIDE SEQUENCE [LARGE SCALE GENOMIC DNA]</scope>
    <source>
        <strain evidence="4">cv. Nipponbare</strain>
    </source>
</reference>
<evidence type="ECO:0000313" key="4">
    <source>
        <dbReference type="Proteomes" id="UP000000763"/>
    </source>
</evidence>
<evidence type="ECO:0000313" key="3">
    <source>
        <dbReference type="EMBL" id="BAD54197.1"/>
    </source>
</evidence>
<gene>
    <name evidence="2" type="ORF">OSJNBa0043B22.36</name>
    <name evidence="3" type="ORF">P0001B01.16</name>
</gene>
<evidence type="ECO:0000256" key="1">
    <source>
        <dbReference type="SAM" id="MobiDB-lite"/>
    </source>
</evidence>
<dbReference type="AlphaFoldDB" id="Q652Z1"/>